<organism evidence="3">
    <name type="scientific">Leptolyngbya sp. NK1-12</name>
    <dbReference type="NCBI Taxonomy" id="2547451"/>
    <lineage>
        <taxon>Bacteria</taxon>
        <taxon>Bacillati</taxon>
        <taxon>Cyanobacteriota</taxon>
        <taxon>Cyanophyceae</taxon>
        <taxon>Leptolyngbyales</taxon>
        <taxon>Leptolyngbyaceae</taxon>
        <taxon>Leptolyngbya group</taxon>
        <taxon>Leptolyngbya</taxon>
    </lineage>
</organism>
<protein>
    <submittedName>
        <fullName evidence="3">Response regulator transcription factor</fullName>
    </submittedName>
</protein>
<evidence type="ECO:0000256" key="1">
    <source>
        <dbReference type="ARBA" id="ARBA00023125"/>
    </source>
</evidence>
<evidence type="ECO:0000313" key="3">
    <source>
        <dbReference type="EMBL" id="WNZ23294.1"/>
    </source>
</evidence>
<gene>
    <name evidence="3" type="ORF">HJG54_10815</name>
</gene>
<dbReference type="EMBL" id="CP053586">
    <property type="protein sequence ID" value="WNZ23294.1"/>
    <property type="molecule type" value="Genomic_DNA"/>
</dbReference>
<name>A0AA97AGC9_9CYAN</name>
<dbReference type="PANTHER" id="PTHR43214:SF43">
    <property type="entry name" value="TWO-COMPONENT RESPONSE REGULATOR"/>
    <property type="match status" value="1"/>
</dbReference>
<feature type="domain" description="HTH luxR-type" evidence="2">
    <location>
        <begin position="136"/>
        <end position="201"/>
    </location>
</feature>
<proteinExistence type="predicted"/>
<sequence length="205" mass="21956">MIRVFIVADSAIVQAGLAAIVRTERVEVVGCAAQVNELQIEQLAVEVVLISTELSAETLDATLPLLDVEPPIPAILWLVDPLQAAWIAEAERLGVAGLLPQDASAREIVAAIEAAAAGLVVLHPEIASQLRHPTPTVALTQSLTQREIEILRMLAEGMANKTIARQLYISEHTVKFHISSIFAKLGVSSRTEAVTIGIRQGLILL</sequence>
<dbReference type="PROSITE" id="PS00622">
    <property type="entry name" value="HTH_LUXR_1"/>
    <property type="match status" value="1"/>
</dbReference>
<dbReference type="CDD" id="cd06170">
    <property type="entry name" value="LuxR_C_like"/>
    <property type="match status" value="1"/>
</dbReference>
<dbReference type="PRINTS" id="PR00038">
    <property type="entry name" value="HTHLUXR"/>
</dbReference>
<dbReference type="SMART" id="SM00421">
    <property type="entry name" value="HTH_LUXR"/>
    <property type="match status" value="1"/>
</dbReference>
<dbReference type="AlphaFoldDB" id="A0AA97AGC9"/>
<dbReference type="GO" id="GO:0006355">
    <property type="term" value="P:regulation of DNA-templated transcription"/>
    <property type="evidence" value="ECO:0007669"/>
    <property type="project" value="InterPro"/>
</dbReference>
<dbReference type="PROSITE" id="PS50043">
    <property type="entry name" value="HTH_LUXR_2"/>
    <property type="match status" value="1"/>
</dbReference>
<dbReference type="InterPro" id="IPR016032">
    <property type="entry name" value="Sig_transdc_resp-reg_C-effctor"/>
</dbReference>
<dbReference type="Pfam" id="PF00196">
    <property type="entry name" value="GerE"/>
    <property type="match status" value="1"/>
</dbReference>
<dbReference type="PANTHER" id="PTHR43214">
    <property type="entry name" value="TWO-COMPONENT RESPONSE REGULATOR"/>
    <property type="match status" value="1"/>
</dbReference>
<dbReference type="RefSeq" id="WP_316434907.1">
    <property type="nucleotide sequence ID" value="NZ_CP053586.1"/>
</dbReference>
<dbReference type="SUPFAM" id="SSF52172">
    <property type="entry name" value="CheY-like"/>
    <property type="match status" value="1"/>
</dbReference>
<accession>A0AA97AGC9</accession>
<dbReference type="Gene3D" id="3.40.50.2300">
    <property type="match status" value="1"/>
</dbReference>
<dbReference type="GO" id="GO:0003677">
    <property type="term" value="F:DNA binding"/>
    <property type="evidence" value="ECO:0007669"/>
    <property type="project" value="UniProtKB-KW"/>
</dbReference>
<evidence type="ECO:0000259" key="2">
    <source>
        <dbReference type="PROSITE" id="PS50043"/>
    </source>
</evidence>
<keyword evidence="1" id="KW-0238">DNA-binding</keyword>
<dbReference type="InterPro" id="IPR011006">
    <property type="entry name" value="CheY-like_superfamily"/>
</dbReference>
<dbReference type="InterPro" id="IPR039420">
    <property type="entry name" value="WalR-like"/>
</dbReference>
<dbReference type="SUPFAM" id="SSF46894">
    <property type="entry name" value="C-terminal effector domain of the bipartite response regulators"/>
    <property type="match status" value="1"/>
</dbReference>
<dbReference type="InterPro" id="IPR000792">
    <property type="entry name" value="Tscrpt_reg_LuxR_C"/>
</dbReference>
<reference evidence="3" key="1">
    <citation type="submission" date="2020-05" db="EMBL/GenBank/DDBJ databases">
        <authorList>
            <person name="Zhu T."/>
            <person name="Keshari N."/>
            <person name="Lu X."/>
        </authorList>
    </citation>
    <scope>NUCLEOTIDE SEQUENCE</scope>
    <source>
        <strain evidence="3">NK1-12</strain>
    </source>
</reference>